<evidence type="ECO:0000259" key="3">
    <source>
        <dbReference type="PROSITE" id="PS50157"/>
    </source>
</evidence>
<feature type="region of interest" description="Disordered" evidence="2">
    <location>
        <begin position="339"/>
        <end position="370"/>
    </location>
</feature>
<dbReference type="AlphaFoldDB" id="A0A0C9XFX2"/>
<feature type="domain" description="C2H2-type" evidence="3">
    <location>
        <begin position="524"/>
        <end position="555"/>
    </location>
</feature>
<dbReference type="Proteomes" id="UP000054477">
    <property type="component" value="Unassembled WGS sequence"/>
</dbReference>
<keyword evidence="1" id="KW-0862">Zinc</keyword>
<dbReference type="OrthoDB" id="3437960at2759"/>
<feature type="compositionally biased region" description="Basic and acidic residues" evidence="2">
    <location>
        <begin position="417"/>
        <end position="435"/>
    </location>
</feature>
<reference evidence="5" key="2">
    <citation type="submission" date="2015-01" db="EMBL/GenBank/DDBJ databases">
        <title>Evolutionary Origins and Diversification of the Mycorrhizal Mutualists.</title>
        <authorList>
            <consortium name="DOE Joint Genome Institute"/>
            <consortium name="Mycorrhizal Genomics Consortium"/>
            <person name="Kohler A."/>
            <person name="Kuo A."/>
            <person name="Nagy L.G."/>
            <person name="Floudas D."/>
            <person name="Copeland A."/>
            <person name="Barry K.W."/>
            <person name="Cichocki N."/>
            <person name="Veneault-Fourrey C."/>
            <person name="LaButti K."/>
            <person name="Lindquist E.A."/>
            <person name="Lipzen A."/>
            <person name="Lundell T."/>
            <person name="Morin E."/>
            <person name="Murat C."/>
            <person name="Riley R."/>
            <person name="Ohm R."/>
            <person name="Sun H."/>
            <person name="Tunlid A."/>
            <person name="Henrissat B."/>
            <person name="Grigoriev I.V."/>
            <person name="Hibbett D.S."/>
            <person name="Martin F."/>
        </authorList>
    </citation>
    <scope>NUCLEOTIDE SEQUENCE [LARGE SCALE GENOMIC DNA]</scope>
    <source>
        <strain evidence="5">LaAM-08-1</strain>
    </source>
</reference>
<evidence type="ECO:0000256" key="2">
    <source>
        <dbReference type="SAM" id="MobiDB-lite"/>
    </source>
</evidence>
<keyword evidence="1" id="KW-0863">Zinc-finger</keyword>
<feature type="region of interest" description="Disordered" evidence="2">
    <location>
        <begin position="395"/>
        <end position="473"/>
    </location>
</feature>
<evidence type="ECO:0000313" key="5">
    <source>
        <dbReference type="Proteomes" id="UP000054477"/>
    </source>
</evidence>
<gene>
    <name evidence="4" type="ORF">K443DRAFT_682277</name>
</gene>
<feature type="compositionally biased region" description="Low complexity" evidence="2">
    <location>
        <begin position="342"/>
        <end position="355"/>
    </location>
</feature>
<sequence length="584" mass="63993">MVPLRLPLHSSPSPPHWLTQSSEVMDVEFEDASPCHLKALDSNIFTPLEPIDPRIQLFPGDLLQFPPSTYPDDSLPQELCLEHPHRCLDDIQDTWGFNGESPDGGSWSLESTPSLLISDLSPLRTFDDVSIPCTPNTFDALGELIMFPNTCIPLPDCRDGLKDRDQAAPSSSVLPPFLLMSLECPQVPLDPTSTTSLLLPSNNHNAEVYVQNDIQDGYQAPQPAGVNDYCIPRSSPSFGQDARAHPSPLFSPMCSPPPAAPLGPRFASAFESGWDGIQPGMVDLSSNEVDATQYYSPHSSHQSLNEVKWIGGCLPSIISLGTMGEPSYPFKHRLPVGSLAPTSSMSSMDDATTSTGYEQRRKINPFIDSQSPSRFVVPSTSYLGDACTFREGDMQRCQADPVDSPTPSLPNLPPNKRLGDSRSKKVTRTARERASSKKTSRTSRKAVPSKPMSQAPREGISHQSSSTTNPLLATCSSLPARNLESGEHESGDMDVDSSLPIFRPIGSPNIYAASKSRRKHEAKYQCTLFKEQCRATFTSEHNLINHIKCHLGLLSYCSGCEKAYKHSASKDRHEKKCERVQSQA</sequence>
<name>A0A0C9XFX2_9AGAR</name>
<dbReference type="EMBL" id="KN838718">
    <property type="protein sequence ID" value="KIJ96556.1"/>
    <property type="molecule type" value="Genomic_DNA"/>
</dbReference>
<feature type="compositionally biased region" description="Polar residues" evidence="2">
    <location>
        <begin position="461"/>
        <end position="473"/>
    </location>
</feature>
<proteinExistence type="predicted"/>
<dbReference type="PROSITE" id="PS50157">
    <property type="entry name" value="ZINC_FINGER_C2H2_2"/>
    <property type="match status" value="1"/>
</dbReference>
<dbReference type="InterPro" id="IPR013087">
    <property type="entry name" value="Znf_C2H2_type"/>
</dbReference>
<evidence type="ECO:0000313" key="4">
    <source>
        <dbReference type="EMBL" id="KIJ96556.1"/>
    </source>
</evidence>
<keyword evidence="5" id="KW-1185">Reference proteome</keyword>
<dbReference type="HOGENOM" id="CLU_429635_0_0_1"/>
<keyword evidence="1" id="KW-0479">Metal-binding</keyword>
<reference evidence="4 5" key="1">
    <citation type="submission" date="2014-04" db="EMBL/GenBank/DDBJ databases">
        <authorList>
            <consortium name="DOE Joint Genome Institute"/>
            <person name="Kuo A."/>
            <person name="Kohler A."/>
            <person name="Nagy L.G."/>
            <person name="Floudas D."/>
            <person name="Copeland A."/>
            <person name="Barry K.W."/>
            <person name="Cichocki N."/>
            <person name="Veneault-Fourrey C."/>
            <person name="LaButti K."/>
            <person name="Lindquist E.A."/>
            <person name="Lipzen A."/>
            <person name="Lundell T."/>
            <person name="Morin E."/>
            <person name="Murat C."/>
            <person name="Sun H."/>
            <person name="Tunlid A."/>
            <person name="Henrissat B."/>
            <person name="Grigoriev I.V."/>
            <person name="Hibbett D.S."/>
            <person name="Martin F."/>
            <person name="Nordberg H.P."/>
            <person name="Cantor M.N."/>
            <person name="Hua S.X."/>
        </authorList>
    </citation>
    <scope>NUCLEOTIDE SEQUENCE [LARGE SCALE GENOMIC DNA]</scope>
    <source>
        <strain evidence="4 5">LaAM-08-1</strain>
    </source>
</reference>
<evidence type="ECO:0000256" key="1">
    <source>
        <dbReference type="PROSITE-ProRule" id="PRU00042"/>
    </source>
</evidence>
<organism evidence="4 5">
    <name type="scientific">Laccaria amethystina LaAM-08-1</name>
    <dbReference type="NCBI Taxonomy" id="1095629"/>
    <lineage>
        <taxon>Eukaryota</taxon>
        <taxon>Fungi</taxon>
        <taxon>Dikarya</taxon>
        <taxon>Basidiomycota</taxon>
        <taxon>Agaricomycotina</taxon>
        <taxon>Agaricomycetes</taxon>
        <taxon>Agaricomycetidae</taxon>
        <taxon>Agaricales</taxon>
        <taxon>Agaricineae</taxon>
        <taxon>Hydnangiaceae</taxon>
        <taxon>Laccaria</taxon>
    </lineage>
</organism>
<accession>A0A0C9XFX2</accession>
<dbReference type="GO" id="GO:0008270">
    <property type="term" value="F:zinc ion binding"/>
    <property type="evidence" value="ECO:0007669"/>
    <property type="project" value="UniProtKB-KW"/>
</dbReference>
<protein>
    <recommendedName>
        <fullName evidence="3">C2H2-type domain-containing protein</fullName>
    </recommendedName>
</protein>